<dbReference type="InterPro" id="IPR017853">
    <property type="entry name" value="GH"/>
</dbReference>
<keyword evidence="5" id="KW-1185">Reference proteome</keyword>
<dbReference type="RefSeq" id="WP_125129814.1">
    <property type="nucleotide sequence ID" value="NZ_RHJS01000002.1"/>
</dbReference>
<comment type="similarity">
    <text evidence="1">Belongs to the glycosyl hydrolase 3 family.</text>
</comment>
<sequence length="820" mass="90561">MNHNHSGTLKTKRSRRELKHAGFARRAAAEGMVLLKNDRLLPLELPMSIALFGGGAVRTVKGGIGSGDVNNRESISIYRGLKTAGAVITSEDWLTDYENRYEAARTGWKEKVLEAARHVENPFDAYSANPFSMPEGRKIMPEDLGNASAAVYVISRIAGEGKDRRKIEGDYYLSKKEWEDILDLDRAGIPIVLLLNVGAPIELTDVLQRAGNIKAVLNISLPGQEGGHAAADVLFGRAAPGGRLTATWARHYEDYPSADSFGYLNGNLETEEYREGIYVGYRYFDSFGIQPLFPFGYGLSYTDFSIEYEGLQRTERGMDITVTVKNTGKMYSGREVVQVYVTPPQTGCAKEYQRLVGFAKTNTLKPQEKQTLMISVDQSDLAGYSEQLRAWFMEAGTYGIWIGNHSASLQLAELFTVHKQTILEHAKGSCQPNAVMEEPGIAEFAKNKAGEWLLTAEEQKIPVSSFIPREERERIYQISPAEEPSAAELIPLLYGNITQGAGTLGSAGIRVPGSAGETTEALEEKYGIRTLIMADGPAGLRLRQSYEVDRKTNSVYGVGVLGALENGFLEEAEHHENADTYYQYCTAFPVGTALAQSWDTDLMREFGEAVAAEMQEFHVDLWLAPGMNIHRNPLCGRNFEYYSEDPFLSGMMAASVTTGVQSHRGCGVTIKHFSCNNQEDNRMGVNICVSERALREIYLRGFEIAVKRSKPIAMMSSYNLVNGVHAANSKALCTAIAREEWGFEGVIMSDWNTTVPENGSVPWQCIAAGNDIIMPGNHKDAENICEAYEQGKLSEETIRCSAGRILKMIQRLSDQGKECS</sequence>
<reference evidence="4" key="1">
    <citation type="submission" date="2018-10" db="EMBL/GenBank/DDBJ databases">
        <title>Schaedlerella arabinophila gen. nov. sp. nov., isolated from the mouse intestinal tract and comparative analysis with the genome of the closely related altered Schaedler flora strain ASF502.</title>
        <authorList>
            <person name="Miyake S."/>
            <person name="Soh M."/>
            <person name="Seedorf H."/>
        </authorList>
    </citation>
    <scope>NUCLEOTIDE SEQUENCE [LARGE SCALE GENOMIC DNA]</scope>
    <source>
        <strain evidence="4">DSM 106076</strain>
    </source>
</reference>
<dbReference type="Gene3D" id="3.20.20.300">
    <property type="entry name" value="Glycoside hydrolase, family 3, N-terminal domain"/>
    <property type="match status" value="1"/>
</dbReference>
<protein>
    <submittedName>
        <fullName evidence="4">Beta-glucosidase</fullName>
    </submittedName>
</protein>
<dbReference type="AlphaFoldDB" id="A0A426DPL9"/>
<keyword evidence="2" id="KW-0378">Hydrolase</keyword>
<dbReference type="PRINTS" id="PR00133">
    <property type="entry name" value="GLHYDRLASE3"/>
</dbReference>
<dbReference type="Gene3D" id="2.60.40.10">
    <property type="entry name" value="Immunoglobulins"/>
    <property type="match status" value="1"/>
</dbReference>
<evidence type="ECO:0000259" key="3">
    <source>
        <dbReference type="SMART" id="SM01217"/>
    </source>
</evidence>
<dbReference type="InterPro" id="IPR001764">
    <property type="entry name" value="Glyco_hydro_3_N"/>
</dbReference>
<dbReference type="InterPro" id="IPR036881">
    <property type="entry name" value="Glyco_hydro_3_C_sf"/>
</dbReference>
<dbReference type="InterPro" id="IPR026891">
    <property type="entry name" value="Fn3-like"/>
</dbReference>
<dbReference type="InterPro" id="IPR013783">
    <property type="entry name" value="Ig-like_fold"/>
</dbReference>
<name>A0A426DPL9_9FIRM</name>
<feature type="domain" description="Fibronectin type III-like" evidence="3">
    <location>
        <begin position="335"/>
        <end position="406"/>
    </location>
</feature>
<dbReference type="PANTHER" id="PTHR42715">
    <property type="entry name" value="BETA-GLUCOSIDASE"/>
    <property type="match status" value="1"/>
</dbReference>
<dbReference type="Pfam" id="PF00933">
    <property type="entry name" value="Glyco_hydro_3"/>
    <property type="match status" value="1"/>
</dbReference>
<evidence type="ECO:0000313" key="5">
    <source>
        <dbReference type="Proteomes" id="UP000274920"/>
    </source>
</evidence>
<dbReference type="SUPFAM" id="SSF51445">
    <property type="entry name" value="(Trans)glycosidases"/>
    <property type="match status" value="1"/>
</dbReference>
<dbReference type="EMBL" id="RHJS01000002">
    <property type="protein sequence ID" value="RRK34725.1"/>
    <property type="molecule type" value="Genomic_DNA"/>
</dbReference>
<dbReference type="PANTHER" id="PTHR42715:SF10">
    <property type="entry name" value="BETA-GLUCOSIDASE"/>
    <property type="match status" value="1"/>
</dbReference>
<evidence type="ECO:0000313" key="4">
    <source>
        <dbReference type="EMBL" id="RRK34725.1"/>
    </source>
</evidence>
<dbReference type="InterPro" id="IPR036962">
    <property type="entry name" value="Glyco_hydro_3_N_sf"/>
</dbReference>
<dbReference type="InterPro" id="IPR002772">
    <property type="entry name" value="Glyco_hydro_3_C"/>
</dbReference>
<dbReference type="InterPro" id="IPR050288">
    <property type="entry name" value="Cellulose_deg_GH3"/>
</dbReference>
<evidence type="ECO:0000256" key="2">
    <source>
        <dbReference type="ARBA" id="ARBA00022801"/>
    </source>
</evidence>
<evidence type="ECO:0000256" key="1">
    <source>
        <dbReference type="ARBA" id="ARBA00005336"/>
    </source>
</evidence>
<organism evidence="4 5">
    <name type="scientific">Schaedlerella arabinosiphila</name>
    <dbReference type="NCBI Taxonomy" id="2044587"/>
    <lineage>
        <taxon>Bacteria</taxon>
        <taxon>Bacillati</taxon>
        <taxon>Bacillota</taxon>
        <taxon>Clostridia</taxon>
        <taxon>Lachnospirales</taxon>
        <taxon>Lachnospiraceae</taxon>
        <taxon>Schaedlerella</taxon>
    </lineage>
</organism>
<proteinExistence type="inferred from homology"/>
<dbReference type="GO" id="GO:0005975">
    <property type="term" value="P:carbohydrate metabolic process"/>
    <property type="evidence" value="ECO:0007669"/>
    <property type="project" value="InterPro"/>
</dbReference>
<dbReference type="SUPFAM" id="SSF52279">
    <property type="entry name" value="Beta-D-glucan exohydrolase, C-terminal domain"/>
    <property type="match status" value="1"/>
</dbReference>
<comment type="caution">
    <text evidence="4">The sequence shown here is derived from an EMBL/GenBank/DDBJ whole genome shotgun (WGS) entry which is preliminary data.</text>
</comment>
<dbReference type="GO" id="GO:0004553">
    <property type="term" value="F:hydrolase activity, hydrolyzing O-glycosyl compounds"/>
    <property type="evidence" value="ECO:0007669"/>
    <property type="project" value="InterPro"/>
</dbReference>
<accession>A0A426DPL9</accession>
<gene>
    <name evidence="4" type="ORF">EBB54_27820</name>
</gene>
<dbReference type="Gene3D" id="3.40.50.1700">
    <property type="entry name" value="Glycoside hydrolase family 3 C-terminal domain"/>
    <property type="match status" value="1"/>
</dbReference>
<dbReference type="Proteomes" id="UP000274920">
    <property type="component" value="Unassembled WGS sequence"/>
</dbReference>
<dbReference type="Pfam" id="PF14310">
    <property type="entry name" value="Fn3-like"/>
    <property type="match status" value="1"/>
</dbReference>
<dbReference type="SMART" id="SM01217">
    <property type="entry name" value="Fn3_like"/>
    <property type="match status" value="1"/>
</dbReference>
<dbReference type="Pfam" id="PF01915">
    <property type="entry name" value="Glyco_hydro_3_C"/>
    <property type="match status" value="1"/>
</dbReference>